<evidence type="ECO:0000313" key="1">
    <source>
        <dbReference type="EMBL" id="KAK3061090.1"/>
    </source>
</evidence>
<evidence type="ECO:0000313" key="2">
    <source>
        <dbReference type="Proteomes" id="UP001186974"/>
    </source>
</evidence>
<protein>
    <submittedName>
        <fullName evidence="1">Uncharacterized protein</fullName>
    </submittedName>
</protein>
<feature type="non-terminal residue" evidence="1">
    <location>
        <position position="1"/>
    </location>
</feature>
<accession>A0ACC3D3D4</accession>
<dbReference type="Proteomes" id="UP001186974">
    <property type="component" value="Unassembled WGS sequence"/>
</dbReference>
<proteinExistence type="predicted"/>
<keyword evidence="2" id="KW-1185">Reference proteome</keyword>
<sequence length="168" mass="18420">AMPKFITIARSKLNAFKSFKTRMFKSSDQAAARSQTPLLETFNTDTETELSTTTVAKELQTTAFVVTEPEASFSTITSIEQLPSSSEQADVNGETDMRSTSSYGFGTTEHLDNHTASSKCGGFDQPTIGTDTINTTPTPGSFFNLPAELRNAVHELIFDVTPHHYLER</sequence>
<organism evidence="1 2">
    <name type="scientific">Coniosporium uncinatum</name>
    <dbReference type="NCBI Taxonomy" id="93489"/>
    <lineage>
        <taxon>Eukaryota</taxon>
        <taxon>Fungi</taxon>
        <taxon>Dikarya</taxon>
        <taxon>Ascomycota</taxon>
        <taxon>Pezizomycotina</taxon>
        <taxon>Dothideomycetes</taxon>
        <taxon>Dothideomycetes incertae sedis</taxon>
        <taxon>Coniosporium</taxon>
    </lineage>
</organism>
<name>A0ACC3D3D4_9PEZI</name>
<reference evidence="1" key="1">
    <citation type="submission" date="2024-09" db="EMBL/GenBank/DDBJ databases">
        <title>Black Yeasts Isolated from many extreme environments.</title>
        <authorList>
            <person name="Coleine C."/>
            <person name="Stajich J.E."/>
            <person name="Selbmann L."/>
        </authorList>
    </citation>
    <scope>NUCLEOTIDE SEQUENCE</scope>
    <source>
        <strain evidence="1">CCFEE 5737</strain>
    </source>
</reference>
<comment type="caution">
    <text evidence="1">The sequence shown here is derived from an EMBL/GenBank/DDBJ whole genome shotgun (WGS) entry which is preliminary data.</text>
</comment>
<dbReference type="EMBL" id="JAWDJW010008075">
    <property type="protein sequence ID" value="KAK3061090.1"/>
    <property type="molecule type" value="Genomic_DNA"/>
</dbReference>
<gene>
    <name evidence="1" type="ORF">LTS18_007041</name>
</gene>